<keyword evidence="3" id="KW-1185">Reference proteome</keyword>
<dbReference type="SMART" id="SM00479">
    <property type="entry name" value="EXOIII"/>
    <property type="match status" value="1"/>
</dbReference>
<comment type="caution">
    <text evidence="2">The sequence shown here is derived from an EMBL/GenBank/DDBJ whole genome shotgun (WGS) entry which is preliminary data.</text>
</comment>
<dbReference type="Pfam" id="PF00929">
    <property type="entry name" value="RNase_T"/>
    <property type="match status" value="1"/>
</dbReference>
<dbReference type="NCBIfam" id="NF006615">
    <property type="entry name" value="PRK09182.1"/>
    <property type="match status" value="1"/>
</dbReference>
<dbReference type="PANTHER" id="PTHR30231">
    <property type="entry name" value="DNA POLYMERASE III SUBUNIT EPSILON"/>
    <property type="match status" value="1"/>
</dbReference>
<organism evidence="2 3">
    <name type="scientific">Candidatus Rickettsia kedanie</name>
    <dbReference type="NCBI Taxonomy" id="3115352"/>
    <lineage>
        <taxon>Bacteria</taxon>
        <taxon>Pseudomonadati</taxon>
        <taxon>Pseudomonadota</taxon>
        <taxon>Alphaproteobacteria</taxon>
        <taxon>Rickettsiales</taxon>
        <taxon>Rickettsiaceae</taxon>
        <taxon>Rickettsieae</taxon>
        <taxon>Rickettsia</taxon>
        <taxon>spotted fever group</taxon>
    </lineage>
</organism>
<dbReference type="CDD" id="cd06127">
    <property type="entry name" value="DEDDh"/>
    <property type="match status" value="1"/>
</dbReference>
<dbReference type="PANTHER" id="PTHR30231:SF37">
    <property type="entry name" value="EXODEOXYRIBONUCLEASE 10"/>
    <property type="match status" value="1"/>
</dbReference>
<dbReference type="CDD" id="cd07996">
    <property type="entry name" value="WGR_MMR_like"/>
    <property type="match status" value="1"/>
</dbReference>
<name>A0ABP9TX27_9RICK</name>
<accession>A0ABP9TX27</accession>
<dbReference type="InterPro" id="IPR013520">
    <property type="entry name" value="Ribonucl_H"/>
</dbReference>
<evidence type="ECO:0000313" key="3">
    <source>
        <dbReference type="Proteomes" id="UP001628124"/>
    </source>
</evidence>
<evidence type="ECO:0000313" key="2">
    <source>
        <dbReference type="EMBL" id="GAA5253091.1"/>
    </source>
</evidence>
<dbReference type="InterPro" id="IPR049809">
    <property type="entry name" value="YehF/YfeS-like_WGR"/>
</dbReference>
<reference evidence="2 3" key="1">
    <citation type="journal article" date="2024" name="Microbiol. Immunol.">
        <title>Discovery of a novel spotted fever group Rickettsia, 'Candidatus Rickettsia kedanie,' in unfed larval chigger mites, Leptotrombidium scutellare.</title>
        <authorList>
            <person name="Ogawa M."/>
            <person name="Matsutani M."/>
            <person name="Katayama T."/>
            <person name="Takada N."/>
            <person name="Noda S."/>
            <person name="Takahashi M."/>
            <person name="Kageyama D."/>
            <person name="Hanaoka N."/>
            <person name="Ebihara H."/>
        </authorList>
    </citation>
    <scope>NUCLEOTIDE SEQUENCE [LARGE SCALE GENOMIC DNA]</scope>
    <source>
        <strain evidence="2 3">KNCP2-13</strain>
    </source>
</reference>
<sequence length="373" mass="43700">MAYYWTKDHKYYRLTTQANLFGTTDLICSWGSLYSNKGNYKVIHCTTQHEMDTHIKRISKIRKSRGYQLAFPIKDLPNTPQRNHIDKIADTLSASDQYKVIKRYTKPDFYHLPDNTTKQIGVFLDTETTGLSHEKDKILELGMVKFEYTEDGHIYRILDEFNQYQDPKEPIPSHITELTGITDEMVRGKAIVQEEVTQFLENVDIIIAHNTAFDRPFFDKMFPHLPPKDWGCSRADIDWKAEKIESHKLEYLAYKYNFFYEGHRAVTDCLAGLHLLAQTLPIAKTLVLKQLLNNCSKTRFKIWAKNAPYDTKDLLKARGYRWSNHPQDNYKAWMIEVFEDTLETELAFLRVDIYSTPCNIPVQTINPCDRFKS</sequence>
<gene>
    <name evidence="2" type="ORF">KNCP2_13810</name>
</gene>
<protein>
    <submittedName>
        <fullName evidence="2">3'-5' exonuclease</fullName>
    </submittedName>
</protein>
<evidence type="ECO:0000259" key="1">
    <source>
        <dbReference type="SMART" id="SM00479"/>
    </source>
</evidence>
<proteinExistence type="predicted"/>
<dbReference type="EMBL" id="BAABMM010000046">
    <property type="protein sequence ID" value="GAA5253091.1"/>
    <property type="molecule type" value="Genomic_DNA"/>
</dbReference>
<dbReference type="Proteomes" id="UP001628124">
    <property type="component" value="Unassembled WGS sequence"/>
</dbReference>
<dbReference type="InterPro" id="IPR036397">
    <property type="entry name" value="RNaseH_sf"/>
</dbReference>
<dbReference type="SUPFAM" id="SSF53098">
    <property type="entry name" value="Ribonuclease H-like"/>
    <property type="match status" value="1"/>
</dbReference>
<dbReference type="Gene3D" id="3.30.420.10">
    <property type="entry name" value="Ribonuclease H-like superfamily/Ribonuclease H"/>
    <property type="match status" value="1"/>
</dbReference>
<dbReference type="InterPro" id="IPR012337">
    <property type="entry name" value="RNaseH-like_sf"/>
</dbReference>
<keyword evidence="2" id="KW-0269">Exonuclease</keyword>
<keyword evidence="2" id="KW-0378">Hydrolase</keyword>
<dbReference type="GO" id="GO:0004527">
    <property type="term" value="F:exonuclease activity"/>
    <property type="evidence" value="ECO:0007669"/>
    <property type="project" value="UniProtKB-KW"/>
</dbReference>
<dbReference type="RefSeq" id="WP_412708685.1">
    <property type="nucleotide sequence ID" value="NZ_BAABMM010000046.1"/>
</dbReference>
<feature type="domain" description="Exonuclease" evidence="1">
    <location>
        <begin position="122"/>
        <end position="285"/>
    </location>
</feature>
<keyword evidence="2" id="KW-0540">Nuclease</keyword>